<feature type="chain" id="PRO_5004180324" description="SIMPL domain-containing protein" evidence="1">
    <location>
        <begin position="23"/>
        <end position="242"/>
    </location>
</feature>
<evidence type="ECO:0000256" key="1">
    <source>
        <dbReference type="SAM" id="SignalP"/>
    </source>
</evidence>
<dbReference type="Gene3D" id="3.30.70.2970">
    <property type="entry name" value="Protein of unknown function (DUF541), domain 2"/>
    <property type="match status" value="1"/>
</dbReference>
<dbReference type="GO" id="GO:0006974">
    <property type="term" value="P:DNA damage response"/>
    <property type="evidence" value="ECO:0007669"/>
    <property type="project" value="TreeGrafter"/>
</dbReference>
<dbReference type="InterPro" id="IPR052022">
    <property type="entry name" value="26kDa_periplasmic_antigen"/>
</dbReference>
<reference evidence="2" key="1">
    <citation type="submission" date="2006-06" db="EMBL/GenBank/DDBJ databases">
        <title>Complete sequence of chromosome of Chelativorans sp. BNC1.</title>
        <authorList>
            <consortium name="US DOE Joint Genome Institute"/>
            <person name="Copeland A."/>
            <person name="Lucas S."/>
            <person name="Lapidus A."/>
            <person name="Barry K."/>
            <person name="Detter J.C."/>
            <person name="Glavina del Rio T."/>
            <person name="Hammon N."/>
            <person name="Israni S."/>
            <person name="Dalin E."/>
            <person name="Tice H."/>
            <person name="Pitluck S."/>
            <person name="Chertkov O."/>
            <person name="Brettin T."/>
            <person name="Bruce D."/>
            <person name="Han C."/>
            <person name="Tapia R."/>
            <person name="Gilna P."/>
            <person name="Schmutz J."/>
            <person name="Larimer F."/>
            <person name="Land M."/>
            <person name="Hauser L."/>
            <person name="Kyrpides N."/>
            <person name="Mikhailova N."/>
            <person name="Richardson P."/>
        </authorList>
    </citation>
    <scope>NUCLEOTIDE SEQUENCE</scope>
    <source>
        <strain evidence="2">BNC1</strain>
    </source>
</reference>
<organism evidence="2">
    <name type="scientific">Chelativorans sp. (strain BNC1)</name>
    <dbReference type="NCBI Taxonomy" id="266779"/>
    <lineage>
        <taxon>Bacteria</taxon>
        <taxon>Pseudomonadati</taxon>
        <taxon>Pseudomonadota</taxon>
        <taxon>Alphaproteobacteria</taxon>
        <taxon>Hyphomicrobiales</taxon>
        <taxon>Phyllobacteriaceae</taxon>
        <taxon>Chelativorans</taxon>
    </lineage>
</organism>
<keyword evidence="1" id="KW-0732">Signal</keyword>
<sequence length="242" mass="25912" precursor="true">MTRSFIPLALAASFLAVLPAGAQEQDREPRISVTGEGKANVAPDMAVINLAVVREAATAREAMDANNQAMVAVIAALKEAGIAERDLQTSGLSIEPRYVYPNDQNGEKEPRITGYQVTNGLTVRIRDLKRVGEILDRSVTLGVNQGGYISFTNDDPSAAMNDARKRAVEDAISKARTLAEAAGVKLGDVVQISENMVGTPPPRPLGAKMMRMEADQAVSVPVEAGESTYTVQVNITYELDQQ</sequence>
<gene>
    <name evidence="2" type="ordered locus">Meso_2073</name>
</gene>
<evidence type="ECO:0008006" key="3">
    <source>
        <dbReference type="Google" id="ProtNLM"/>
    </source>
</evidence>
<proteinExistence type="predicted"/>
<dbReference type="Pfam" id="PF04402">
    <property type="entry name" value="SIMPL"/>
    <property type="match status" value="1"/>
</dbReference>
<dbReference type="AlphaFoldDB" id="Q11GK9"/>
<dbReference type="InterPro" id="IPR007497">
    <property type="entry name" value="SIMPL/DUF541"/>
</dbReference>
<evidence type="ECO:0000313" key="2">
    <source>
        <dbReference type="EMBL" id="ABG63466.1"/>
    </source>
</evidence>
<dbReference type="eggNOG" id="COG2968">
    <property type="taxonomic scope" value="Bacteria"/>
</dbReference>
<feature type="signal peptide" evidence="1">
    <location>
        <begin position="1"/>
        <end position="22"/>
    </location>
</feature>
<protein>
    <recommendedName>
        <fullName evidence="3">SIMPL domain-containing protein</fullName>
    </recommendedName>
</protein>
<dbReference type="KEGG" id="mes:Meso_2073"/>
<dbReference type="Gene3D" id="3.30.110.170">
    <property type="entry name" value="Protein of unknown function (DUF541), domain 1"/>
    <property type="match status" value="1"/>
</dbReference>
<dbReference type="EMBL" id="CP000390">
    <property type="protein sequence ID" value="ABG63466.1"/>
    <property type="molecule type" value="Genomic_DNA"/>
</dbReference>
<dbReference type="OrthoDB" id="9813144at2"/>
<dbReference type="HOGENOM" id="CLU_080344_4_0_5"/>
<accession>Q11GK9</accession>
<dbReference type="PANTHER" id="PTHR34387">
    <property type="entry name" value="SLR1258 PROTEIN"/>
    <property type="match status" value="1"/>
</dbReference>
<name>Q11GK9_CHESB</name>
<dbReference type="PANTHER" id="PTHR34387:SF1">
    <property type="entry name" value="PERIPLASMIC IMMUNOGENIC PROTEIN"/>
    <property type="match status" value="1"/>
</dbReference>